<accession>A0AAN9NJR2</accession>
<keyword evidence="2" id="KW-1185">Reference proteome</keyword>
<evidence type="ECO:0000313" key="1">
    <source>
        <dbReference type="EMBL" id="KAK7374370.1"/>
    </source>
</evidence>
<evidence type="ECO:0000313" key="2">
    <source>
        <dbReference type="Proteomes" id="UP001374584"/>
    </source>
</evidence>
<protein>
    <submittedName>
        <fullName evidence="1">Uncharacterized protein</fullName>
    </submittedName>
</protein>
<reference evidence="1 2" key="1">
    <citation type="submission" date="2024-01" db="EMBL/GenBank/DDBJ databases">
        <title>The genomes of 5 underutilized Papilionoideae crops provide insights into root nodulation and disease resistanc.</title>
        <authorList>
            <person name="Jiang F."/>
        </authorList>
    </citation>
    <scope>NUCLEOTIDE SEQUENCE [LARGE SCALE GENOMIC DNA]</scope>
    <source>
        <strain evidence="1">JINMINGXINNONG_FW02</strain>
        <tissue evidence="1">Leaves</tissue>
    </source>
</reference>
<gene>
    <name evidence="1" type="ORF">VNO80_07800</name>
</gene>
<sequence>MDKNKKDILKGPERDKEKGKSALCVLASLVAETRKTRSSYKTRSKMNSMFGDLNRISLHQTLSIIQIRKSDPAN</sequence>
<name>A0AAN9NJR2_PHACN</name>
<proteinExistence type="predicted"/>
<dbReference type="Proteomes" id="UP001374584">
    <property type="component" value="Unassembled WGS sequence"/>
</dbReference>
<comment type="caution">
    <text evidence="1">The sequence shown here is derived from an EMBL/GenBank/DDBJ whole genome shotgun (WGS) entry which is preliminary data.</text>
</comment>
<organism evidence="1 2">
    <name type="scientific">Phaseolus coccineus</name>
    <name type="common">Scarlet runner bean</name>
    <name type="synonym">Phaseolus multiflorus</name>
    <dbReference type="NCBI Taxonomy" id="3886"/>
    <lineage>
        <taxon>Eukaryota</taxon>
        <taxon>Viridiplantae</taxon>
        <taxon>Streptophyta</taxon>
        <taxon>Embryophyta</taxon>
        <taxon>Tracheophyta</taxon>
        <taxon>Spermatophyta</taxon>
        <taxon>Magnoliopsida</taxon>
        <taxon>eudicotyledons</taxon>
        <taxon>Gunneridae</taxon>
        <taxon>Pentapetalae</taxon>
        <taxon>rosids</taxon>
        <taxon>fabids</taxon>
        <taxon>Fabales</taxon>
        <taxon>Fabaceae</taxon>
        <taxon>Papilionoideae</taxon>
        <taxon>50 kb inversion clade</taxon>
        <taxon>NPAAA clade</taxon>
        <taxon>indigoferoid/millettioid clade</taxon>
        <taxon>Phaseoleae</taxon>
        <taxon>Phaseolus</taxon>
    </lineage>
</organism>
<dbReference type="EMBL" id="JAYMYR010000003">
    <property type="protein sequence ID" value="KAK7374370.1"/>
    <property type="molecule type" value="Genomic_DNA"/>
</dbReference>
<dbReference type="AlphaFoldDB" id="A0AAN9NJR2"/>